<reference evidence="1 2" key="1">
    <citation type="submission" date="2014-08" db="EMBL/GenBank/DDBJ databases">
        <authorList>
            <person name="Kuleshov K."/>
            <person name="Dedkov V."/>
            <person name="Markelov M."/>
            <person name="Pimkina E."/>
        </authorList>
    </citation>
    <scope>NUCLEOTIDE SEQUENCE [LARGE SCALE GENOMIC DNA]</scope>
    <source>
        <strain evidence="2">TOA</strain>
    </source>
</reference>
<evidence type="ECO:0000313" key="1">
    <source>
        <dbReference type="EMBL" id="AYN65240.1"/>
    </source>
</evidence>
<protein>
    <submittedName>
        <fullName evidence="1">Uncharacterized protein</fullName>
    </submittedName>
</protein>
<reference evidence="1 2" key="2">
    <citation type="submission" date="2018-10" db="EMBL/GenBank/DDBJ databases">
        <title>Detection and isolation of Mycoplasma hominis as a predominant microorganism from pelvic cavity of patient with salpingitis and tubo-ovarian abscess.</title>
        <authorList>
            <person name="Guschin A.E."/>
            <person name="Khayrullina G.A."/>
            <person name="Rakovskaya I.V."/>
            <person name="Shelenkov A.A."/>
            <person name="Shagin D.A."/>
        </authorList>
    </citation>
    <scope>NUCLEOTIDE SEQUENCE [LARGE SCALE GENOMIC DNA]</scope>
    <source>
        <strain evidence="2">TOA</strain>
    </source>
</reference>
<evidence type="ECO:0000313" key="2">
    <source>
        <dbReference type="Proteomes" id="UP000029712"/>
    </source>
</evidence>
<sequence length="107" mass="12402">MNIKTKQKLAIFIGVVNFLTIVIFLCWCLTYFLEKKIDFKLFGYICLGFTLVAFCVNIVGLIYTTKYDIKKPWRVFFISLLIIPLGFFGAISLALNYPEIKKNRSKS</sequence>
<name>A0A2K9YST3_METHO</name>
<proteinExistence type="predicted"/>
<dbReference type="Proteomes" id="UP000029712">
    <property type="component" value="Chromosome"/>
</dbReference>
<dbReference type="AlphaFoldDB" id="A0A2K9YST3"/>
<organism evidence="1 2">
    <name type="scientific">Metamycoplasma hominis</name>
    <name type="common">Mycoplasma hominis</name>
    <dbReference type="NCBI Taxonomy" id="2098"/>
    <lineage>
        <taxon>Bacteria</taxon>
        <taxon>Bacillati</taxon>
        <taxon>Mycoplasmatota</taxon>
        <taxon>Mycoplasmoidales</taxon>
        <taxon>Metamycoplasmataceae</taxon>
        <taxon>Metamycoplasma</taxon>
    </lineage>
</organism>
<gene>
    <name evidence="1" type="ORF">KN71_000740</name>
</gene>
<dbReference type="EMBL" id="CP033021">
    <property type="protein sequence ID" value="AYN65240.1"/>
    <property type="molecule type" value="Genomic_DNA"/>
</dbReference>
<accession>A0A2K9YST3</accession>
<dbReference type="RefSeq" id="WP_020002700.1">
    <property type="nucleotide sequence ID" value="NZ_CP009677.1"/>
</dbReference>
<dbReference type="GeneID" id="89679543"/>